<organism evidence="1 2">
    <name type="scientific">Gordonia phage Skog</name>
    <dbReference type="NCBI Taxonomy" id="2704033"/>
    <lineage>
        <taxon>Viruses</taxon>
        <taxon>Duplodnaviria</taxon>
        <taxon>Heunggongvirae</taxon>
        <taxon>Uroviricota</taxon>
        <taxon>Caudoviricetes</taxon>
        <taxon>Skogvirus</taxon>
        <taxon>Skogvirus Skog</taxon>
    </lineage>
</organism>
<dbReference type="GeneID" id="64766535"/>
<dbReference type="EMBL" id="MN908687">
    <property type="protein sequence ID" value="QIG58205.1"/>
    <property type="molecule type" value="Genomic_DNA"/>
</dbReference>
<proteinExistence type="predicted"/>
<reference evidence="1 2" key="1">
    <citation type="submission" date="2020-01" db="EMBL/GenBank/DDBJ databases">
        <authorList>
            <person name="Alvaro L.E."/>
            <person name="Baker K.N."/>
            <person name="Baxter I.S."/>
            <person name="Brown M.R."/>
            <person name="Driscoll K.D."/>
            <person name="Elrubaie J.M."/>
            <person name="Feith S.L."/>
            <person name="Indihar D.F."/>
            <person name="Knoch V.T."/>
            <person name="Koirtyohann K.M."/>
            <person name="Kratz M.A."/>
            <person name="Lear A.H."/>
            <person name="Lindblom K.E."/>
            <person name="Marcus E.R."/>
            <person name="Murphy M.E."/>
            <person name="Sensor R."/>
            <person name="Sherman S.J."/>
            <person name="Swift V.R."/>
            <person name="White K.E."/>
            <person name="Wills S.J."/>
            <person name="Gatt S.M."/>
            <person name="Lohbauer S.A."/>
            <person name="Power T.R."/>
            <person name="Rosales K.A."/>
            <person name="Sisson B.M."/>
            <person name="Isern S."/>
            <person name="Michael S.F."/>
            <person name="Sunnen C.N."/>
            <person name="Garlena R.A."/>
            <person name="Russell D.A."/>
            <person name="Pope W.H."/>
            <person name="Jacobs-Sera D."/>
            <person name="Hatfull G.F."/>
        </authorList>
    </citation>
    <scope>NUCLEOTIDE SEQUENCE [LARGE SCALE GENOMIC DNA]</scope>
</reference>
<dbReference type="KEGG" id="vg:64766535"/>
<dbReference type="RefSeq" id="YP_010059303.1">
    <property type="nucleotide sequence ID" value="NC_054725.1"/>
</dbReference>
<protein>
    <submittedName>
        <fullName evidence="1">Uncharacterized protein</fullName>
    </submittedName>
</protein>
<name>A0A6G6XK29_9CAUD</name>
<keyword evidence="2" id="KW-1185">Reference proteome</keyword>
<gene>
    <name evidence="1" type="primary">53</name>
    <name evidence="1" type="ORF">SEA_SKOG_53</name>
</gene>
<evidence type="ECO:0000313" key="2">
    <source>
        <dbReference type="Proteomes" id="UP000503093"/>
    </source>
</evidence>
<sequence>MTETNPDRDFNYLKFLENNVRDGARDTASYLRQVADEIDRIANNREVDKIAQEVTHKLVWGVANSNVDGIAYRYNDYLQVKQMVEAEKRQAEATATVYPDPS</sequence>
<evidence type="ECO:0000313" key="1">
    <source>
        <dbReference type="EMBL" id="QIG58205.1"/>
    </source>
</evidence>
<dbReference type="Proteomes" id="UP000503093">
    <property type="component" value="Segment"/>
</dbReference>
<accession>A0A6G6XK29</accession>